<dbReference type="KEGG" id="pto:PTO0099"/>
<protein>
    <submittedName>
        <fullName evidence="2">Hypothetical membrane associated protein</fullName>
    </submittedName>
</protein>
<dbReference type="HOGENOM" id="CLU_516419_0_0_2"/>
<dbReference type="eggNOG" id="arCOG06052">
    <property type="taxonomic scope" value="Archaea"/>
</dbReference>
<dbReference type="InParanoid" id="Q6L2W7"/>
<dbReference type="Proteomes" id="UP000000438">
    <property type="component" value="Chromosome"/>
</dbReference>
<keyword evidence="1" id="KW-0472">Membrane</keyword>
<evidence type="ECO:0000313" key="2">
    <source>
        <dbReference type="EMBL" id="AAT42684.1"/>
    </source>
</evidence>
<name>Q6L2W7_PICTO</name>
<keyword evidence="1" id="KW-0812">Transmembrane</keyword>
<proteinExistence type="predicted"/>
<feature type="transmembrane region" description="Helical" evidence="1">
    <location>
        <begin position="505"/>
        <end position="524"/>
    </location>
</feature>
<organism evidence="2 3">
    <name type="scientific">Picrophilus torridus (strain ATCC 700027 / DSM 9790 / JCM 10055 / NBRC 100828 / KAW 2/3)</name>
    <dbReference type="NCBI Taxonomy" id="1122961"/>
    <lineage>
        <taxon>Archaea</taxon>
        <taxon>Methanobacteriati</taxon>
        <taxon>Thermoplasmatota</taxon>
        <taxon>Thermoplasmata</taxon>
        <taxon>Thermoplasmatales</taxon>
        <taxon>Picrophilaceae</taxon>
        <taxon>Picrophilus</taxon>
    </lineage>
</organism>
<dbReference type="EMBL" id="AE017261">
    <property type="protein sequence ID" value="AAT42684.1"/>
    <property type="molecule type" value="Genomic_DNA"/>
</dbReference>
<evidence type="ECO:0000256" key="1">
    <source>
        <dbReference type="SAM" id="Phobius"/>
    </source>
</evidence>
<accession>Q6L2W7</accession>
<reference evidence="2" key="2">
    <citation type="submission" date="2004-02" db="EMBL/GenBank/DDBJ databases">
        <authorList>
            <person name="Fuetterer O."/>
            <person name="Angelov A."/>
            <person name="Liesegang H."/>
            <person name="Gottschalk G."/>
            <person name="Schleper C."/>
            <person name="Schepers B."/>
            <person name="Dock C."/>
            <person name="Antranikian G."/>
            <person name="Liebl W."/>
        </authorList>
    </citation>
    <scope>NUCLEOTIDE SEQUENCE</scope>
    <source>
        <strain evidence="2">DSM 9790</strain>
    </source>
</reference>
<keyword evidence="1" id="KW-1133">Transmembrane helix</keyword>
<dbReference type="PaxDb" id="263820-PTO0099"/>
<reference evidence="2" key="1">
    <citation type="journal article" date="2004" name="Proc. Natl. Acad. Sci. U.S.A.">
        <title>Genome sequence of Picrophilus torridus and its implications for life around pH 0.</title>
        <authorList>
            <person name="Futterer O."/>
            <person name="Angelov A."/>
            <person name="Liesegang H."/>
            <person name="Gottschalk G."/>
            <person name="Schleper C."/>
            <person name="Schepers B."/>
            <person name="Dock C."/>
            <person name="Antranikian G."/>
            <person name="Liebl W."/>
        </authorList>
    </citation>
    <scope>NUCLEOTIDE SEQUENCE [LARGE SCALE GENOMIC DNA]</scope>
    <source>
        <strain evidence="2">DSM 9790</strain>
    </source>
</reference>
<sequence length="527" mass="58761">MLIMLLSLLVIAMPDNVSINHRNPFLNSSEIQDNYYLISLSNLPGGNGFYQQFIKINDPGSLGINQNGSNIEFTALNNTLLYAWIQSLNNNAMTVFVKNYNDSSSILLKVLPYSSNVLSSTGYTGEAPQLSKIYGEYDNGRYVFPFYCDFKGNSLNTGVFINNSVNSQGSLIINNGLKYTPTGSENNCPFMYSKEIFSYVTVQAYGNIYPPVYTNKPYDFHGYGLGSVYNINKNLEGIGRFCAQTNSQAGITDPIDETAGLNYGDYLWSLTIGKDNLYGSQYNASGLVNKISEKDNAITPEPIIFFDQINSVNPINFTWVRALTYLPSGMPGYLIYNSPAHYFSFMERGLPYGTPWYLDVFGSKYHTDGNVISIWLPGNNYSYSIYTPDYSRYIAYNQYGSVNSGNSNSIEIKFLEITYAVYFNGTGSWNLSVNGNGYHVSGSIKLCEPYGNYNYIAYYNGNKISGNYTVNGNNVYINLPGSHGNTMVNQTMDNKVVKSSNTYNIIVPGILIVVTLLALTFIVLKRK</sequence>
<dbReference type="AlphaFoldDB" id="Q6L2W7"/>
<evidence type="ECO:0000313" key="3">
    <source>
        <dbReference type="Proteomes" id="UP000000438"/>
    </source>
</evidence>
<gene>
    <name evidence="2" type="ordered locus">PTO0099</name>
</gene>
<dbReference type="STRING" id="263820.PTO0099"/>